<gene>
    <name evidence="10" type="ORF">ISP14_18220</name>
</gene>
<feature type="domain" description="ABC transmembrane type-1" evidence="9">
    <location>
        <begin position="30"/>
        <end position="96"/>
    </location>
</feature>
<dbReference type="PANTHER" id="PTHR24221">
    <property type="entry name" value="ATP-BINDING CASSETTE SUB-FAMILY B"/>
    <property type="match status" value="1"/>
</dbReference>
<keyword evidence="11" id="KW-1185">Reference proteome</keyword>
<dbReference type="SUPFAM" id="SSF90123">
    <property type="entry name" value="ABC transporter transmembrane region"/>
    <property type="match status" value="1"/>
</dbReference>
<dbReference type="Proteomes" id="UP001620397">
    <property type="component" value="Unassembled WGS sequence"/>
</dbReference>
<name>A0ABW8KMM9_9GAMM</name>
<dbReference type="InterPro" id="IPR017871">
    <property type="entry name" value="ABC_transporter-like_CS"/>
</dbReference>
<evidence type="ECO:0000259" key="8">
    <source>
        <dbReference type="PROSITE" id="PS50893"/>
    </source>
</evidence>
<evidence type="ECO:0000256" key="3">
    <source>
        <dbReference type="ARBA" id="ARBA00022741"/>
    </source>
</evidence>
<comment type="subcellular location">
    <subcellularLocation>
        <location evidence="1">Cell membrane</location>
        <topology evidence="1">Multi-pass membrane protein</topology>
    </subcellularLocation>
</comment>
<dbReference type="PROSITE" id="PS00211">
    <property type="entry name" value="ABC_TRANSPORTER_1"/>
    <property type="match status" value="1"/>
</dbReference>
<evidence type="ECO:0000256" key="7">
    <source>
        <dbReference type="SAM" id="MobiDB-lite"/>
    </source>
</evidence>
<evidence type="ECO:0000313" key="10">
    <source>
        <dbReference type="EMBL" id="MFK2932717.1"/>
    </source>
</evidence>
<dbReference type="EMBL" id="JADIKL010000016">
    <property type="protein sequence ID" value="MFK2932717.1"/>
    <property type="molecule type" value="Genomic_DNA"/>
</dbReference>
<dbReference type="InterPro" id="IPR003593">
    <property type="entry name" value="AAA+_ATPase"/>
</dbReference>
<dbReference type="Gene3D" id="3.40.50.300">
    <property type="entry name" value="P-loop containing nucleotide triphosphate hydrolases"/>
    <property type="match status" value="1"/>
</dbReference>
<keyword evidence="2" id="KW-0812">Transmembrane</keyword>
<keyword evidence="4 10" id="KW-0067">ATP-binding</keyword>
<reference evidence="10 11" key="1">
    <citation type="submission" date="2020-10" db="EMBL/GenBank/DDBJ databases">
        <title>Phylogeny of dyella-like bacteria.</title>
        <authorList>
            <person name="Fu J."/>
        </authorList>
    </citation>
    <scope>NUCLEOTIDE SEQUENCE [LARGE SCALE GENOMIC DNA]</scope>
    <source>
        <strain evidence="10 11">DKC-1</strain>
    </source>
</reference>
<dbReference type="InterPro" id="IPR027417">
    <property type="entry name" value="P-loop_NTPase"/>
</dbReference>
<dbReference type="PROSITE" id="PS50893">
    <property type="entry name" value="ABC_TRANSPORTER_2"/>
    <property type="match status" value="1"/>
</dbReference>
<dbReference type="InterPro" id="IPR011527">
    <property type="entry name" value="ABC1_TM_dom"/>
</dbReference>
<feature type="domain" description="ABC transporter" evidence="8">
    <location>
        <begin position="129"/>
        <end position="360"/>
    </location>
</feature>
<dbReference type="SUPFAM" id="SSF52540">
    <property type="entry name" value="P-loop containing nucleoside triphosphate hydrolases"/>
    <property type="match status" value="1"/>
</dbReference>
<keyword evidence="6" id="KW-0472">Membrane</keyword>
<evidence type="ECO:0000256" key="5">
    <source>
        <dbReference type="ARBA" id="ARBA00022989"/>
    </source>
</evidence>
<evidence type="ECO:0000313" key="11">
    <source>
        <dbReference type="Proteomes" id="UP001620397"/>
    </source>
</evidence>
<comment type="caution">
    <text evidence="10">The sequence shown here is derived from an EMBL/GenBank/DDBJ whole genome shotgun (WGS) entry which is preliminary data.</text>
</comment>
<evidence type="ECO:0000256" key="6">
    <source>
        <dbReference type="ARBA" id="ARBA00023136"/>
    </source>
</evidence>
<protein>
    <submittedName>
        <fullName evidence="10">ATP-binding cassette domain-containing protein</fullName>
    </submittedName>
</protein>
<accession>A0ABW8KMM9</accession>
<dbReference type="InterPro" id="IPR036640">
    <property type="entry name" value="ABC1_TM_sf"/>
</dbReference>
<keyword evidence="3" id="KW-0547">Nucleotide-binding</keyword>
<evidence type="ECO:0000256" key="4">
    <source>
        <dbReference type="ARBA" id="ARBA00022840"/>
    </source>
</evidence>
<organism evidence="10 11">
    <name type="scientific">Dyella agri</name>
    <dbReference type="NCBI Taxonomy" id="1926869"/>
    <lineage>
        <taxon>Bacteria</taxon>
        <taxon>Pseudomonadati</taxon>
        <taxon>Pseudomonadota</taxon>
        <taxon>Gammaproteobacteria</taxon>
        <taxon>Lysobacterales</taxon>
        <taxon>Rhodanobacteraceae</taxon>
        <taxon>Dyella</taxon>
    </lineage>
</organism>
<dbReference type="Pfam" id="PF00005">
    <property type="entry name" value="ABC_tran"/>
    <property type="match status" value="1"/>
</dbReference>
<feature type="region of interest" description="Disordered" evidence="7">
    <location>
        <begin position="339"/>
        <end position="361"/>
    </location>
</feature>
<proteinExistence type="predicted"/>
<sequence>MGTSSWNLLGKDYEKIPLSASANLRGDYPVQRLSLGFSTVQGLVSGSQRIGVLWLGAWLALKGQFSAGMLMAFTAYADQFSSRASNLVDYAIEIRLLRIQGDRLADIVLPPTEAFAEGSYVGPMPEPSIRFEKVSFRYAKGEAWILKDCTFEVAAGESVAIVGPSGCGKSTLARLLLGLLDPQEGKITIGGIDIKHLGKNRYRTMIGSVMQDDQLFAGSIADNIAFFDESATQEAIENAARQAELHEDIVAMPMGYHSLVGDMGSSLSGGQQQRLSLARALYCKPQILVLDEATSHLDIARERQITETVRQLHVTRVVIAHRPETIASAERVLTMHKGKVRASKSADSSGETPPQALAEAI</sequence>
<dbReference type="Gene3D" id="1.20.1560.10">
    <property type="entry name" value="ABC transporter type 1, transmembrane domain"/>
    <property type="match status" value="1"/>
</dbReference>
<dbReference type="GO" id="GO:0005524">
    <property type="term" value="F:ATP binding"/>
    <property type="evidence" value="ECO:0007669"/>
    <property type="project" value="UniProtKB-KW"/>
</dbReference>
<evidence type="ECO:0000259" key="9">
    <source>
        <dbReference type="PROSITE" id="PS50929"/>
    </source>
</evidence>
<keyword evidence="5" id="KW-1133">Transmembrane helix</keyword>
<dbReference type="SMART" id="SM00382">
    <property type="entry name" value="AAA"/>
    <property type="match status" value="1"/>
</dbReference>
<dbReference type="PANTHER" id="PTHR24221:SF606">
    <property type="entry name" value="COLICIN V SECRETION-PROCESSING ATP-BINDING PROTEIN"/>
    <property type="match status" value="1"/>
</dbReference>
<dbReference type="PROSITE" id="PS50929">
    <property type="entry name" value="ABC_TM1F"/>
    <property type="match status" value="1"/>
</dbReference>
<evidence type="ECO:0000256" key="2">
    <source>
        <dbReference type="ARBA" id="ARBA00022692"/>
    </source>
</evidence>
<evidence type="ECO:0000256" key="1">
    <source>
        <dbReference type="ARBA" id="ARBA00004651"/>
    </source>
</evidence>
<dbReference type="InterPro" id="IPR003439">
    <property type="entry name" value="ABC_transporter-like_ATP-bd"/>
</dbReference>
<dbReference type="InterPro" id="IPR039421">
    <property type="entry name" value="Type_1_exporter"/>
</dbReference>